<keyword evidence="1" id="KW-0808">Transferase</keyword>
<dbReference type="InterPro" id="IPR013601">
    <property type="entry name" value="FAE1_typ3_polyketide_synth"/>
</dbReference>
<gene>
    <name evidence="5" type="ORF">F3Y22_tig00013960pilonHSYRG00076</name>
</gene>
<reference evidence="5" key="1">
    <citation type="submission" date="2019-09" db="EMBL/GenBank/DDBJ databases">
        <title>Draft genome information of white flower Hibiscus syriacus.</title>
        <authorList>
            <person name="Kim Y.-M."/>
        </authorList>
    </citation>
    <scope>NUCLEOTIDE SEQUENCE [LARGE SCALE GENOMIC DNA]</scope>
    <source>
        <strain evidence="5">YM2019G1</strain>
    </source>
</reference>
<sequence>MLCFQDLFILHEWSLLCHLLFLSCFLFFTLKAYLIRPLPVYLDFSCFKPPSSCKVSFSDFRKIVSGIESFDDQSVEFMAKTLTTSGLGQETYLPPALHCTPPKTHHLESIKEAEMVMFPVMDDLLSKTKLSPLDIDILIVNCSGFCPSPSLCSLVVNKYSMRSDVKSYNLSGMGCSAGAIGIDLALNLLKTRENSNSIVISTEVLSSGWYPGHEKSKLHLNSVFRMGSAWILLTNKREAKKKSRYKVLSSLRTQRAFDDRAYFAAYREEDSSGELGVTFKKDLLQAVGETLRSHMTILGSQILPLTEKLRHALISEVAKGLKLDARDVEAALMTLHRFGNQSSSSWCYELAYMEGQQLGTLKQPMG</sequence>
<keyword evidence="6" id="KW-1185">Reference proteome</keyword>
<comment type="caution">
    <text evidence="5">The sequence shown here is derived from an EMBL/GenBank/DDBJ whole genome shotgun (WGS) entry which is preliminary data.</text>
</comment>
<organism evidence="5 6">
    <name type="scientific">Hibiscus syriacus</name>
    <name type="common">Rose of Sharon</name>
    <dbReference type="NCBI Taxonomy" id="106335"/>
    <lineage>
        <taxon>Eukaryota</taxon>
        <taxon>Viridiplantae</taxon>
        <taxon>Streptophyta</taxon>
        <taxon>Embryophyta</taxon>
        <taxon>Tracheophyta</taxon>
        <taxon>Spermatophyta</taxon>
        <taxon>Magnoliopsida</taxon>
        <taxon>eudicotyledons</taxon>
        <taxon>Gunneridae</taxon>
        <taxon>Pentapetalae</taxon>
        <taxon>rosids</taxon>
        <taxon>malvids</taxon>
        <taxon>Malvales</taxon>
        <taxon>Malvaceae</taxon>
        <taxon>Malvoideae</taxon>
        <taxon>Hibiscus</taxon>
    </lineage>
</organism>
<keyword evidence="1" id="KW-0012">Acyltransferase</keyword>
<feature type="domain" description="FAE" evidence="4">
    <location>
        <begin position="35"/>
        <end position="313"/>
    </location>
</feature>
<dbReference type="SUPFAM" id="SSF53901">
    <property type="entry name" value="Thiolase-like"/>
    <property type="match status" value="2"/>
</dbReference>
<dbReference type="PANTHER" id="PTHR31561">
    <property type="entry name" value="3-KETOACYL-COA SYNTHASE"/>
    <property type="match status" value="1"/>
</dbReference>
<feature type="transmembrane region" description="Helical" evidence="3">
    <location>
        <begin position="13"/>
        <end position="34"/>
    </location>
</feature>
<evidence type="ECO:0000256" key="2">
    <source>
        <dbReference type="ARBA" id="ARBA00047375"/>
    </source>
</evidence>
<dbReference type="GO" id="GO:0009922">
    <property type="term" value="F:fatty acid elongase activity"/>
    <property type="evidence" value="ECO:0007669"/>
    <property type="project" value="UniProtKB-EC"/>
</dbReference>
<accession>A0A6A3C066</accession>
<keyword evidence="3" id="KW-0472">Membrane</keyword>
<evidence type="ECO:0000313" key="5">
    <source>
        <dbReference type="EMBL" id="KAE8722450.1"/>
    </source>
</evidence>
<protein>
    <submittedName>
        <fullName evidence="5">Subtilase family protein</fullName>
    </submittedName>
</protein>
<dbReference type="AlphaFoldDB" id="A0A6A3C066"/>
<dbReference type="Proteomes" id="UP000436088">
    <property type="component" value="Unassembled WGS sequence"/>
</dbReference>
<evidence type="ECO:0000313" key="6">
    <source>
        <dbReference type="Proteomes" id="UP000436088"/>
    </source>
</evidence>
<dbReference type="Gene3D" id="3.40.47.10">
    <property type="match status" value="1"/>
</dbReference>
<dbReference type="InterPro" id="IPR012392">
    <property type="entry name" value="3-ktacl-CoA_syn"/>
</dbReference>
<dbReference type="GO" id="GO:0016020">
    <property type="term" value="C:membrane"/>
    <property type="evidence" value="ECO:0007669"/>
    <property type="project" value="InterPro"/>
</dbReference>
<keyword evidence="3" id="KW-1133">Transmembrane helix</keyword>
<dbReference type="Pfam" id="PF08392">
    <property type="entry name" value="FAE1_CUT1_RppA"/>
    <property type="match status" value="1"/>
</dbReference>
<name>A0A6A3C066_HIBSY</name>
<dbReference type="GO" id="GO:0006633">
    <property type="term" value="P:fatty acid biosynthetic process"/>
    <property type="evidence" value="ECO:0007669"/>
    <property type="project" value="InterPro"/>
</dbReference>
<dbReference type="InterPro" id="IPR016039">
    <property type="entry name" value="Thiolase-like"/>
</dbReference>
<evidence type="ECO:0000256" key="1">
    <source>
        <dbReference type="ARBA" id="ARBA00023315"/>
    </source>
</evidence>
<keyword evidence="3" id="KW-0812">Transmembrane</keyword>
<evidence type="ECO:0000256" key="3">
    <source>
        <dbReference type="SAM" id="Phobius"/>
    </source>
</evidence>
<comment type="catalytic activity">
    <reaction evidence="2">
        <text>a very-long-chain acyl-CoA + malonyl-CoA + H(+) = a very-long-chain 3-oxoacyl-CoA + CO2 + CoA</text>
        <dbReference type="Rhea" id="RHEA:32727"/>
        <dbReference type="ChEBI" id="CHEBI:15378"/>
        <dbReference type="ChEBI" id="CHEBI:16526"/>
        <dbReference type="ChEBI" id="CHEBI:57287"/>
        <dbReference type="ChEBI" id="CHEBI:57384"/>
        <dbReference type="ChEBI" id="CHEBI:90725"/>
        <dbReference type="ChEBI" id="CHEBI:90736"/>
        <dbReference type="EC" id="2.3.1.199"/>
    </reaction>
</comment>
<dbReference type="EMBL" id="VEPZ02000561">
    <property type="protein sequence ID" value="KAE8722450.1"/>
    <property type="molecule type" value="Genomic_DNA"/>
</dbReference>
<proteinExistence type="predicted"/>
<evidence type="ECO:0000259" key="4">
    <source>
        <dbReference type="Pfam" id="PF08392"/>
    </source>
</evidence>